<gene>
    <name evidence="1" type="ORF">A2W60_02905</name>
</gene>
<sequence length="118" mass="14131">MAGERTFPIFFTKPDFIKNNKKMNNNKISQLKNDIQTDDRVILININREYKDNMTADELYEATRAAWRVDLNRARKAEYALSICRGRVLEVYKIDNWEFAHIYNGYRKIQILWQHSAE</sequence>
<protein>
    <submittedName>
        <fullName evidence="1">Uncharacterized protein</fullName>
    </submittedName>
</protein>
<dbReference type="Proteomes" id="UP000179184">
    <property type="component" value="Unassembled WGS sequence"/>
</dbReference>
<dbReference type="AlphaFoldDB" id="A0A1F5BJK1"/>
<dbReference type="EMBL" id="MEYN01000012">
    <property type="protein sequence ID" value="OGD30782.1"/>
    <property type="molecule type" value="Genomic_DNA"/>
</dbReference>
<evidence type="ECO:0000313" key="1">
    <source>
        <dbReference type="EMBL" id="OGD30782.1"/>
    </source>
</evidence>
<comment type="caution">
    <text evidence="1">The sequence shown here is derived from an EMBL/GenBank/DDBJ whole genome shotgun (WGS) entry which is preliminary data.</text>
</comment>
<accession>A0A1F5BJK1</accession>
<proteinExistence type="predicted"/>
<evidence type="ECO:0000313" key="2">
    <source>
        <dbReference type="Proteomes" id="UP000179184"/>
    </source>
</evidence>
<organism evidence="1 2">
    <name type="scientific">Candidatus Azambacteria bacterium RIFCSPHIGHO2_02_46_12</name>
    <dbReference type="NCBI Taxonomy" id="1797295"/>
    <lineage>
        <taxon>Bacteria</taxon>
        <taxon>Candidatus Azamiibacteriota</taxon>
    </lineage>
</organism>
<name>A0A1F5BJK1_9BACT</name>
<reference evidence="1 2" key="1">
    <citation type="journal article" date="2016" name="Nat. Commun.">
        <title>Thousands of microbial genomes shed light on interconnected biogeochemical processes in an aquifer system.</title>
        <authorList>
            <person name="Anantharaman K."/>
            <person name="Brown C.T."/>
            <person name="Hug L.A."/>
            <person name="Sharon I."/>
            <person name="Castelle C.J."/>
            <person name="Probst A.J."/>
            <person name="Thomas B.C."/>
            <person name="Singh A."/>
            <person name="Wilkins M.J."/>
            <person name="Karaoz U."/>
            <person name="Brodie E.L."/>
            <person name="Williams K.H."/>
            <person name="Hubbard S.S."/>
            <person name="Banfield J.F."/>
        </authorList>
    </citation>
    <scope>NUCLEOTIDE SEQUENCE [LARGE SCALE GENOMIC DNA]</scope>
</reference>